<dbReference type="Pfam" id="PF02225">
    <property type="entry name" value="PA"/>
    <property type="match status" value="1"/>
</dbReference>
<feature type="transmembrane region" description="Helical" evidence="9">
    <location>
        <begin position="172"/>
        <end position="194"/>
    </location>
</feature>
<feature type="transmembrane region" description="Helical" evidence="9">
    <location>
        <begin position="230"/>
        <end position="249"/>
    </location>
</feature>
<evidence type="ECO:0000256" key="1">
    <source>
        <dbReference type="ARBA" id="ARBA00004337"/>
    </source>
</evidence>
<accession>A0ABM1DYA3</accession>
<evidence type="ECO:0000313" key="11">
    <source>
        <dbReference type="Proteomes" id="UP000695022"/>
    </source>
</evidence>
<dbReference type="RefSeq" id="XP_014664924.1">
    <property type="nucleotide sequence ID" value="XM_014809438.1"/>
</dbReference>
<dbReference type="Proteomes" id="UP000695022">
    <property type="component" value="Unplaced"/>
</dbReference>
<dbReference type="Gene3D" id="3.50.30.30">
    <property type="match status" value="1"/>
</dbReference>
<name>A0ABM1DYA3_PRICU</name>
<keyword evidence="6 9" id="KW-1133">Transmembrane helix</keyword>
<keyword evidence="4" id="KW-0967">Endosome</keyword>
<dbReference type="GeneID" id="106807171"/>
<feature type="transmembrane region" description="Helical" evidence="9">
    <location>
        <begin position="473"/>
        <end position="491"/>
    </location>
</feature>
<feature type="domain" description="PA" evidence="10">
    <location>
        <begin position="75"/>
        <end position="150"/>
    </location>
</feature>
<feature type="compositionally biased region" description="Basic and acidic residues" evidence="8">
    <location>
        <begin position="537"/>
        <end position="550"/>
    </location>
</feature>
<evidence type="ECO:0000313" key="12">
    <source>
        <dbReference type="RefSeq" id="XP_014664924.1"/>
    </source>
</evidence>
<feature type="transmembrane region" description="Helical" evidence="9">
    <location>
        <begin position="12"/>
        <end position="35"/>
    </location>
</feature>
<evidence type="ECO:0000256" key="7">
    <source>
        <dbReference type="ARBA" id="ARBA00023136"/>
    </source>
</evidence>
<feature type="transmembrane region" description="Helical" evidence="9">
    <location>
        <begin position="351"/>
        <end position="370"/>
    </location>
</feature>
<dbReference type="SUPFAM" id="SSF52025">
    <property type="entry name" value="PA domain"/>
    <property type="match status" value="1"/>
</dbReference>
<sequence length="550" mass="59692">MAAPTRKFSMSLFSINFIIISLSATQVLGDLALLYSESVENQTNATFCVMYNPNFWAVPALLSDATKSELLDLTPSEGCLPYASSSLENKQVMVSRGNCTFAVKATLVQDAGGAGIIIVSDDGLVTPHGNASEYANINVTVSLITDIDAKDIQAMGPHIQVALYAPSDDSLYIDYSLILIWLLAVGCVITGSYWSGVVKYKKHVAAQSGRDDEREASAFEHDTLDLSPKFIVLFVVLMCGMLMLLYFFYDYLVYVIIALFGLASAMSLFVCLSALLALIPCPFVKQRVMMCGKAVSIKLIVLALLCLGLATWWAVERKTLYSWILQDILGVAFCINMLVTLRLPNLKTCTILLVLLFVYDIFFVFITPLLTKDGQSVMVDVATGGSSRSQEQLPMVIKVPHFSDGSFGICSLSYSLLGFGDILVPGLLISFCHGFDLQTKNRKIYFVSTSIGYGIGLVLTFVSLALMGTGQPALLYLVPCTLLVAVIIGACRRELADLWSGQPTTRAVLSTATKSETPRDMDASSSSSCSEGSDQEGSTRAEHRALIQNS</sequence>
<evidence type="ECO:0000256" key="6">
    <source>
        <dbReference type="ARBA" id="ARBA00022989"/>
    </source>
</evidence>
<keyword evidence="11" id="KW-1185">Reference proteome</keyword>
<feature type="transmembrane region" description="Helical" evidence="9">
    <location>
        <begin position="320"/>
        <end position="339"/>
    </location>
</feature>
<feature type="region of interest" description="Disordered" evidence="8">
    <location>
        <begin position="509"/>
        <end position="550"/>
    </location>
</feature>
<proteinExistence type="inferred from homology"/>
<evidence type="ECO:0000256" key="9">
    <source>
        <dbReference type="SAM" id="Phobius"/>
    </source>
</evidence>
<dbReference type="InterPro" id="IPR003137">
    <property type="entry name" value="PA_domain"/>
</dbReference>
<dbReference type="InterPro" id="IPR007369">
    <property type="entry name" value="Peptidase_A22B_SPP"/>
</dbReference>
<dbReference type="InterPro" id="IPR006639">
    <property type="entry name" value="Preselin/SPP"/>
</dbReference>
<keyword evidence="7 9" id="KW-0472">Membrane</keyword>
<feature type="transmembrane region" description="Helical" evidence="9">
    <location>
        <begin position="412"/>
        <end position="432"/>
    </location>
</feature>
<dbReference type="InterPro" id="IPR046450">
    <property type="entry name" value="PA_dom_sf"/>
</dbReference>
<evidence type="ECO:0000256" key="3">
    <source>
        <dbReference type="ARBA" id="ARBA00022692"/>
    </source>
</evidence>
<organism evidence="11 12">
    <name type="scientific">Priapulus caudatus</name>
    <name type="common">Priapulid worm</name>
    <dbReference type="NCBI Taxonomy" id="37621"/>
    <lineage>
        <taxon>Eukaryota</taxon>
        <taxon>Metazoa</taxon>
        <taxon>Ecdysozoa</taxon>
        <taxon>Scalidophora</taxon>
        <taxon>Priapulida</taxon>
        <taxon>Priapulimorpha</taxon>
        <taxon>Priapulimorphida</taxon>
        <taxon>Priapulidae</taxon>
        <taxon>Priapulus</taxon>
    </lineage>
</organism>
<dbReference type="SMART" id="SM00730">
    <property type="entry name" value="PSN"/>
    <property type="match status" value="1"/>
</dbReference>
<dbReference type="PANTHER" id="PTHR12174">
    <property type="entry name" value="SIGNAL PEPTIDE PEPTIDASE"/>
    <property type="match status" value="1"/>
</dbReference>
<feature type="compositionally biased region" description="Low complexity" evidence="8">
    <location>
        <begin position="524"/>
        <end position="536"/>
    </location>
</feature>
<keyword evidence="5" id="KW-0378">Hydrolase</keyword>
<feature type="transmembrane region" description="Helical" evidence="9">
    <location>
        <begin position="255"/>
        <end position="283"/>
    </location>
</feature>
<evidence type="ECO:0000256" key="5">
    <source>
        <dbReference type="ARBA" id="ARBA00022801"/>
    </source>
</evidence>
<feature type="transmembrane region" description="Helical" evidence="9">
    <location>
        <begin position="295"/>
        <end position="314"/>
    </location>
</feature>
<evidence type="ECO:0000256" key="8">
    <source>
        <dbReference type="SAM" id="MobiDB-lite"/>
    </source>
</evidence>
<evidence type="ECO:0000256" key="2">
    <source>
        <dbReference type="ARBA" id="ARBA00006859"/>
    </source>
</evidence>
<evidence type="ECO:0000259" key="10">
    <source>
        <dbReference type="Pfam" id="PF02225"/>
    </source>
</evidence>
<evidence type="ECO:0000256" key="4">
    <source>
        <dbReference type="ARBA" id="ARBA00022753"/>
    </source>
</evidence>
<dbReference type="Pfam" id="PF04258">
    <property type="entry name" value="Peptidase_A22B"/>
    <property type="match status" value="1"/>
</dbReference>
<dbReference type="PANTHER" id="PTHR12174:SF103">
    <property type="entry name" value="INTRAMEMBRANE PROTEASE (IMPAS) FAMILY"/>
    <property type="match status" value="1"/>
</dbReference>
<reference evidence="12" key="1">
    <citation type="submission" date="2025-08" db="UniProtKB">
        <authorList>
            <consortium name="RefSeq"/>
        </authorList>
    </citation>
    <scope>IDENTIFICATION</scope>
</reference>
<comment type="similarity">
    <text evidence="2">Belongs to the peptidase A22B family.</text>
</comment>
<gene>
    <name evidence="12" type="primary">LOC106807171</name>
</gene>
<protein>
    <submittedName>
        <fullName evidence="12">Signal peptide peptidase-like 2B isoform X1</fullName>
    </submittedName>
</protein>
<comment type="subcellular location">
    <subcellularLocation>
        <location evidence="1">Endosome membrane</location>
        <topology evidence="1">Multi-pass membrane protein</topology>
    </subcellularLocation>
</comment>
<keyword evidence="3 9" id="KW-0812">Transmembrane</keyword>
<feature type="transmembrane region" description="Helical" evidence="9">
    <location>
        <begin position="444"/>
        <end position="467"/>
    </location>
</feature>